<dbReference type="EMBL" id="JAAMPI010000086">
    <property type="protein sequence ID" value="KAF4636038.1"/>
    <property type="molecule type" value="Genomic_DNA"/>
</dbReference>
<comment type="caution">
    <text evidence="2">The sequence shown here is derived from an EMBL/GenBank/DDBJ whole genome shotgun (WGS) entry which is preliminary data.</text>
</comment>
<name>A0A8H4RUW1_9HELO</name>
<feature type="region of interest" description="Disordered" evidence="1">
    <location>
        <begin position="859"/>
        <end position="903"/>
    </location>
</feature>
<dbReference type="AlphaFoldDB" id="A0A8H4RUW1"/>
<proteinExistence type="predicted"/>
<dbReference type="Proteomes" id="UP000566819">
    <property type="component" value="Unassembled WGS sequence"/>
</dbReference>
<protein>
    <submittedName>
        <fullName evidence="2">Uncharacterized protein</fullName>
    </submittedName>
</protein>
<evidence type="ECO:0000313" key="2">
    <source>
        <dbReference type="EMBL" id="KAF4636038.1"/>
    </source>
</evidence>
<accession>A0A8H4RUW1</accession>
<evidence type="ECO:0000313" key="3">
    <source>
        <dbReference type="Proteomes" id="UP000566819"/>
    </source>
</evidence>
<evidence type="ECO:0000256" key="1">
    <source>
        <dbReference type="SAM" id="MobiDB-lite"/>
    </source>
</evidence>
<organism evidence="2 3">
    <name type="scientific">Cudoniella acicularis</name>
    <dbReference type="NCBI Taxonomy" id="354080"/>
    <lineage>
        <taxon>Eukaryota</taxon>
        <taxon>Fungi</taxon>
        <taxon>Dikarya</taxon>
        <taxon>Ascomycota</taxon>
        <taxon>Pezizomycotina</taxon>
        <taxon>Leotiomycetes</taxon>
        <taxon>Helotiales</taxon>
        <taxon>Tricladiaceae</taxon>
        <taxon>Cudoniella</taxon>
    </lineage>
</organism>
<reference evidence="2 3" key="1">
    <citation type="submission" date="2020-03" db="EMBL/GenBank/DDBJ databases">
        <title>Draft Genome Sequence of Cudoniella acicularis.</title>
        <authorList>
            <person name="Buettner E."/>
            <person name="Kellner H."/>
        </authorList>
    </citation>
    <scope>NUCLEOTIDE SEQUENCE [LARGE SCALE GENOMIC DNA]</scope>
    <source>
        <strain evidence="2 3">DSM 108380</strain>
    </source>
</reference>
<gene>
    <name evidence="2" type="ORF">G7Y89_g2052</name>
</gene>
<keyword evidence="3" id="KW-1185">Reference proteome</keyword>
<sequence>MTGDLSLTSTAPRTRLRAASCDSIFRDQQTRHPRPSLSPLVSWDDSALVDKHHVALSAEEDQLQKGQNMGIAARRIANINVFDDSVSDVSLCSGPPSLAHSDWEDEFPEKRLLHPVEYFQELDDLGSKIYQRSAFQPLIDGSVYRPFDSTVRFKALFLENASFQSCTVAEILSFCMEVTHLANKNASGPQVGSHYVDHRMHHRQIEQLVHLIECRNVISGVWQNIKEMKQACYCGDFISSLVCDSTRIGVARLVQIECSRIERLAIAFEACLLQVLSHHPTMVLLDIITTVSNDVSTACREVLTKIDINIPDLDSKDVWRCVVHILDVAVLSYVGAHTQFLGSETTTSVAVPGPFLQRQYFRFCRRTFSCLSEFLGGQEAWVLEPYHAGTFHVGLPPLCLLTDAVTFGDIWGPMWKSCVLGHEDQITQYSVGNGVIIPWEQLCSGSKDAIEVRKGEIFCHWMSDREGRDEENLAKSSTPLRESDTILIGAPVRLDANDTCRASTIDHRQRLRNSGSLAELGTVKPGRVLESETVQVQVTPPHMGVGYQRQYKIRGRSMKKSLIEKWKNFPLSRQVRYLEFKLGLEVSTCTHNARRIRLIDLFGTQTMLNYLRNVSLEWTSPECRESFYSALQSNDHTAFRKLYESKPDWQTDLGNAIGCCFDILVNTGKSEKDLVLFWQPDAKPGEKVTLKSNELSWIGFLEDTETSGTLAVLEDRCLELPDLEIGGKCRSNHFDPRNIGSGIATRTFDRSILETSVHLNEYCVPTSIRKGRIISRRHDGTPSSHPYRWSLLSLEEGDKFEFGKKGSLKAITQLTQGQILAKWSSSLDIKRQVQTMSSKIPVLGRIIDQPPPNIHEECIRDRKEDTSPATSSSLGFRPRPYHYDPSDSGTPRNENSQSSLQQDTTNELRNIINRWKMQFRNPSEWSRQEWEQ</sequence>
<dbReference type="OrthoDB" id="428577at2759"/>
<feature type="compositionally biased region" description="Polar residues" evidence="1">
    <location>
        <begin position="887"/>
        <end position="903"/>
    </location>
</feature>